<evidence type="ECO:0000313" key="2">
    <source>
        <dbReference type="EMBL" id="EGZ44604.1"/>
    </source>
</evidence>
<gene>
    <name evidence="2" type="ORF">HMPREF9370_2130</name>
</gene>
<evidence type="ECO:0000313" key="3">
    <source>
        <dbReference type="Proteomes" id="UP000005336"/>
    </source>
</evidence>
<dbReference type="STRING" id="1030841.HMPREF9370_2130"/>
<dbReference type="Proteomes" id="UP000005336">
    <property type="component" value="Unassembled WGS sequence"/>
</dbReference>
<dbReference type="PROSITE" id="PS51257">
    <property type="entry name" value="PROKAR_LIPOPROTEIN"/>
    <property type="match status" value="1"/>
</dbReference>
<dbReference type="Gene3D" id="2.40.128.640">
    <property type="match status" value="1"/>
</dbReference>
<accession>G4CSP8</accession>
<evidence type="ECO:0000256" key="1">
    <source>
        <dbReference type="SAM" id="SignalP"/>
    </source>
</evidence>
<name>G4CSP8_9NEIS</name>
<dbReference type="InterPro" id="IPR007298">
    <property type="entry name" value="Cu-R_lipoprotein_NlpE"/>
</dbReference>
<feature type="signal peptide" evidence="1">
    <location>
        <begin position="1"/>
        <end position="22"/>
    </location>
</feature>
<dbReference type="RefSeq" id="WP_009117270.1">
    <property type="nucleotide sequence ID" value="NZ_JH165159.1"/>
</dbReference>
<comment type="caution">
    <text evidence="2">The sequence shown here is derived from an EMBL/GenBank/DDBJ whole genome shotgun (WGS) entry which is preliminary data.</text>
</comment>
<dbReference type="AlphaFoldDB" id="G4CSP8"/>
<protein>
    <submittedName>
        <fullName evidence="2">Lipoprotein</fullName>
    </submittedName>
</protein>
<dbReference type="OrthoDB" id="5348860at2"/>
<proteinExistence type="predicted"/>
<keyword evidence="3" id="KW-1185">Reference proteome</keyword>
<sequence length="165" mass="18390">MKSILYPFIVAGLALTALSACNQNSQNTQAAASEAVASAVTSSTPTPVDKEHTAEKLLDWAGTYQGKLPCGSCEYIQTTLVLNADRTYTLSEDYKSSKEPLSAKEQGRFEWEDNGSIIRLKPSNSTDPLDERRYFIAEKHVFQLAEGENKYKENSLYRLDRQDAQ</sequence>
<keyword evidence="2" id="KW-0449">Lipoprotein</keyword>
<feature type="chain" id="PRO_5003462443" evidence="1">
    <location>
        <begin position="23"/>
        <end position="165"/>
    </location>
</feature>
<dbReference type="EMBL" id="AGAZ01000070">
    <property type="protein sequence ID" value="EGZ44604.1"/>
    <property type="molecule type" value="Genomic_DNA"/>
</dbReference>
<dbReference type="Pfam" id="PF04170">
    <property type="entry name" value="NlpE"/>
    <property type="match status" value="1"/>
</dbReference>
<reference evidence="2 3" key="1">
    <citation type="submission" date="2011-06" db="EMBL/GenBank/DDBJ databases">
        <authorList>
            <person name="Muzny D."/>
            <person name="Qin X."/>
            <person name="Deng J."/>
            <person name="Jiang H."/>
            <person name="Liu Y."/>
            <person name="Qu J."/>
            <person name="Song X.-Z."/>
            <person name="Zhang L."/>
            <person name="Thornton R."/>
            <person name="Coyle M."/>
            <person name="Francisco L."/>
            <person name="Jackson L."/>
            <person name="Javaid M."/>
            <person name="Korchina V."/>
            <person name="Kovar C."/>
            <person name="Mata R."/>
            <person name="Mathew T."/>
            <person name="Ngo R."/>
            <person name="Nguyen L."/>
            <person name="Nguyen N."/>
            <person name="Okwuonu G."/>
            <person name="Ongeri F."/>
            <person name="Pham C."/>
            <person name="Simmons D."/>
            <person name="Wilczek-Boney K."/>
            <person name="Hale W."/>
            <person name="Jakkamsetti A."/>
            <person name="Pham P."/>
            <person name="Ruth R."/>
            <person name="San Lucas F."/>
            <person name="Warren J."/>
            <person name="Zhang J."/>
            <person name="Zhao Z."/>
            <person name="Zhou C."/>
            <person name="Zhu D."/>
            <person name="Lee S."/>
            <person name="Bess C."/>
            <person name="Blankenburg K."/>
            <person name="Forbes L."/>
            <person name="Fu Q."/>
            <person name="Gubbala S."/>
            <person name="Hirani K."/>
            <person name="Jayaseelan J.C."/>
            <person name="Lara F."/>
            <person name="Munidasa M."/>
            <person name="Palculict T."/>
            <person name="Patil S."/>
            <person name="Pu L.-L."/>
            <person name="Saada N."/>
            <person name="Tang L."/>
            <person name="Weissenberger G."/>
            <person name="Zhu Y."/>
            <person name="Hemphill L."/>
            <person name="Shang Y."/>
            <person name="Youmans B."/>
            <person name="Ayvaz T."/>
            <person name="Ross M."/>
            <person name="Santibanez J."/>
            <person name="Aqrawi P."/>
            <person name="Gross S."/>
            <person name="Joshi V."/>
            <person name="Fowler G."/>
            <person name="Nazareth L."/>
            <person name="Reid J."/>
            <person name="Worley K."/>
            <person name="Petrosino J."/>
            <person name="Highlander S."/>
            <person name="Gibbs R."/>
        </authorList>
    </citation>
    <scope>NUCLEOTIDE SEQUENCE [LARGE SCALE GENOMIC DNA]</scope>
    <source>
        <strain evidence="2 3">9715</strain>
    </source>
</reference>
<dbReference type="HOGENOM" id="CLU_095662_0_0_4"/>
<dbReference type="PATRIC" id="fig|1030841.3.peg.2121"/>
<keyword evidence="1" id="KW-0732">Signal</keyword>
<organism evidence="2 3">
    <name type="scientific">Neisseria wadsworthii 9715</name>
    <dbReference type="NCBI Taxonomy" id="1030841"/>
    <lineage>
        <taxon>Bacteria</taxon>
        <taxon>Pseudomonadati</taxon>
        <taxon>Pseudomonadota</taxon>
        <taxon>Betaproteobacteria</taxon>
        <taxon>Neisseriales</taxon>
        <taxon>Neisseriaceae</taxon>
        <taxon>Neisseria</taxon>
    </lineage>
</organism>